<comment type="caution">
    <text evidence="1">The sequence shown here is derived from an EMBL/GenBank/DDBJ whole genome shotgun (WGS) entry which is preliminary data.</text>
</comment>
<dbReference type="Pfam" id="PF13822">
    <property type="entry name" value="ACC_epsilon"/>
    <property type="match status" value="1"/>
</dbReference>
<dbReference type="InterPro" id="IPR032716">
    <property type="entry name" value="ACC_epsilon"/>
</dbReference>
<evidence type="ECO:0000313" key="1">
    <source>
        <dbReference type="EMBL" id="GGV77870.1"/>
    </source>
</evidence>
<evidence type="ECO:0008006" key="3">
    <source>
        <dbReference type="Google" id="ProtNLM"/>
    </source>
</evidence>
<name>A0ABQ2VTX7_9ACTN</name>
<protein>
    <recommendedName>
        <fullName evidence="3">Acyl-CoA carboxylase subunit epsilon</fullName>
    </recommendedName>
</protein>
<sequence length="68" mass="7425">MNGAVHDAVLLRVEKGDPNEEELAALTAVLLARAGDATAGDGCRAEWPGPSWRRPERMAVFVNPRAWR</sequence>
<organism evidence="1 2">
    <name type="scientific">Streptomyces gelaticus</name>
    <dbReference type="NCBI Taxonomy" id="285446"/>
    <lineage>
        <taxon>Bacteria</taxon>
        <taxon>Bacillati</taxon>
        <taxon>Actinomycetota</taxon>
        <taxon>Actinomycetes</taxon>
        <taxon>Kitasatosporales</taxon>
        <taxon>Streptomycetaceae</taxon>
        <taxon>Streptomyces</taxon>
    </lineage>
</organism>
<keyword evidence="2" id="KW-1185">Reference proteome</keyword>
<dbReference type="EMBL" id="BMTF01000003">
    <property type="protein sequence ID" value="GGV77870.1"/>
    <property type="molecule type" value="Genomic_DNA"/>
</dbReference>
<evidence type="ECO:0000313" key="2">
    <source>
        <dbReference type="Proteomes" id="UP000660675"/>
    </source>
</evidence>
<reference evidence="2" key="1">
    <citation type="journal article" date="2019" name="Int. J. Syst. Evol. Microbiol.">
        <title>The Global Catalogue of Microorganisms (GCM) 10K type strain sequencing project: providing services to taxonomists for standard genome sequencing and annotation.</title>
        <authorList>
            <consortium name="The Broad Institute Genomics Platform"/>
            <consortium name="The Broad Institute Genome Sequencing Center for Infectious Disease"/>
            <person name="Wu L."/>
            <person name="Ma J."/>
        </authorList>
    </citation>
    <scope>NUCLEOTIDE SEQUENCE [LARGE SCALE GENOMIC DNA]</scope>
    <source>
        <strain evidence="2">JCM 4376</strain>
    </source>
</reference>
<gene>
    <name evidence="1" type="ORF">GCM10015535_11800</name>
</gene>
<proteinExistence type="predicted"/>
<accession>A0ABQ2VTX7</accession>
<dbReference type="Proteomes" id="UP000660675">
    <property type="component" value="Unassembled WGS sequence"/>
</dbReference>
<dbReference type="RefSeq" id="WP_189541727.1">
    <property type="nucleotide sequence ID" value="NZ_BMTF01000003.1"/>
</dbReference>